<proteinExistence type="predicted"/>
<reference evidence="2" key="1">
    <citation type="journal article" date="2015" name="Genome Announc.">
        <title>Draft whole-genome sequence of the biocontrol agent Trichoderma harzianum T6776.</title>
        <authorList>
            <person name="Baroncelli R."/>
            <person name="Piaggeschi G."/>
            <person name="Fiorini L."/>
            <person name="Bertolini E."/>
            <person name="Zapparata A."/>
            <person name="Pe M.E."/>
            <person name="Sarrocco S."/>
            <person name="Vannacci G."/>
        </authorList>
    </citation>
    <scope>NUCLEOTIDE SEQUENCE [LARGE SCALE GENOMIC DNA]</scope>
    <source>
        <strain evidence="2">T6776</strain>
    </source>
</reference>
<comment type="caution">
    <text evidence="1">The sequence shown here is derived from an EMBL/GenBank/DDBJ whole genome shotgun (WGS) entry which is preliminary data.</text>
</comment>
<organism evidence="1 2">
    <name type="scientific">Trichoderma harzianum</name>
    <name type="common">Hypocrea lixii</name>
    <dbReference type="NCBI Taxonomy" id="5544"/>
    <lineage>
        <taxon>Eukaryota</taxon>
        <taxon>Fungi</taxon>
        <taxon>Dikarya</taxon>
        <taxon>Ascomycota</taxon>
        <taxon>Pezizomycotina</taxon>
        <taxon>Sordariomycetes</taxon>
        <taxon>Hypocreomycetidae</taxon>
        <taxon>Hypocreales</taxon>
        <taxon>Hypocreaceae</taxon>
        <taxon>Trichoderma</taxon>
    </lineage>
</organism>
<accession>A0A0F9XSV1</accession>
<evidence type="ECO:0000313" key="1">
    <source>
        <dbReference type="EMBL" id="KKP07580.1"/>
    </source>
</evidence>
<dbReference type="AlphaFoldDB" id="A0A0F9XSV1"/>
<dbReference type="EMBL" id="JOKZ01000004">
    <property type="protein sequence ID" value="KKP07580.1"/>
    <property type="molecule type" value="Genomic_DNA"/>
</dbReference>
<gene>
    <name evidence="1" type="ORF">THAR02_00255</name>
</gene>
<protein>
    <submittedName>
        <fullName evidence="1">Uncharacterized protein</fullName>
    </submittedName>
</protein>
<name>A0A0F9XSV1_TRIHA</name>
<sequence>MPLPQRRPLRLRLRLPQLLLPDSDASASVQELKTRHGNGGDNAGAWRAELEQKPKCRHDVSRRGAWLASRLAVAEIIGAAAPAGDSAQG</sequence>
<dbReference type="Proteomes" id="UP000034112">
    <property type="component" value="Unassembled WGS sequence"/>
</dbReference>
<evidence type="ECO:0000313" key="2">
    <source>
        <dbReference type="Proteomes" id="UP000034112"/>
    </source>
</evidence>